<accession>A0A6C0BI04</accession>
<organism evidence="1">
    <name type="scientific">viral metagenome</name>
    <dbReference type="NCBI Taxonomy" id="1070528"/>
    <lineage>
        <taxon>unclassified sequences</taxon>
        <taxon>metagenomes</taxon>
        <taxon>organismal metagenomes</taxon>
    </lineage>
</organism>
<protein>
    <recommendedName>
        <fullName evidence="2">Methyltransferase domain-containing protein</fullName>
    </recommendedName>
</protein>
<dbReference type="AlphaFoldDB" id="A0A6C0BI04"/>
<reference evidence="1" key="1">
    <citation type="journal article" date="2020" name="Nature">
        <title>Giant virus diversity and host interactions through global metagenomics.</title>
        <authorList>
            <person name="Schulz F."/>
            <person name="Roux S."/>
            <person name="Paez-Espino D."/>
            <person name="Jungbluth S."/>
            <person name="Walsh D.A."/>
            <person name="Denef V.J."/>
            <person name="McMahon K.D."/>
            <person name="Konstantinidis K.T."/>
            <person name="Eloe-Fadrosh E.A."/>
            <person name="Kyrpides N.C."/>
            <person name="Woyke T."/>
        </authorList>
    </citation>
    <scope>NUCLEOTIDE SEQUENCE</scope>
    <source>
        <strain evidence="1">GVMAG-M-3300013006-15</strain>
    </source>
</reference>
<sequence>MSSFTNNFNIKIDTTEYISKLCISGANNNTDKSPFAMNSVCCQHRKGFTGVYSLLFSRFMDVPINFAEIGIETGASLLMWRECFPKANLFGFEFYKNKIDNCKNLNIENIVYNEINVTNEDSINNAFKNTNVLFDIIVDDSLHENDSHNLKIANLGKYMKKGGILIIEDLDRSEPFSTFKIDDNEWSYYTFITCHHDFRNCNNDKILYLVKK</sequence>
<dbReference type="InterPro" id="IPR029063">
    <property type="entry name" value="SAM-dependent_MTases_sf"/>
</dbReference>
<evidence type="ECO:0000313" key="1">
    <source>
        <dbReference type="EMBL" id="QHS91740.1"/>
    </source>
</evidence>
<evidence type="ECO:0008006" key="2">
    <source>
        <dbReference type="Google" id="ProtNLM"/>
    </source>
</evidence>
<dbReference type="Gene3D" id="3.40.50.150">
    <property type="entry name" value="Vaccinia Virus protein VP39"/>
    <property type="match status" value="1"/>
</dbReference>
<dbReference type="SUPFAM" id="SSF53335">
    <property type="entry name" value="S-adenosyl-L-methionine-dependent methyltransferases"/>
    <property type="match status" value="1"/>
</dbReference>
<proteinExistence type="predicted"/>
<dbReference type="EMBL" id="MN739163">
    <property type="protein sequence ID" value="QHS91740.1"/>
    <property type="molecule type" value="Genomic_DNA"/>
</dbReference>
<name>A0A6C0BI04_9ZZZZ</name>